<dbReference type="InterPro" id="IPR008258">
    <property type="entry name" value="Transglycosylase_SLT_dom_1"/>
</dbReference>
<evidence type="ECO:0000313" key="7">
    <source>
        <dbReference type="Proteomes" id="UP001499910"/>
    </source>
</evidence>
<evidence type="ECO:0000256" key="3">
    <source>
        <dbReference type="ARBA" id="ARBA00022729"/>
    </source>
</evidence>
<evidence type="ECO:0000256" key="4">
    <source>
        <dbReference type="SAM" id="SignalP"/>
    </source>
</evidence>
<evidence type="ECO:0000256" key="2">
    <source>
        <dbReference type="ARBA" id="ARBA00009387"/>
    </source>
</evidence>
<dbReference type="PROSITE" id="PS00922">
    <property type="entry name" value="TRANSGLYCOSYLASE"/>
    <property type="match status" value="1"/>
</dbReference>
<comment type="similarity">
    <text evidence="2">Belongs to the virb1 family.</text>
</comment>
<dbReference type="PANTHER" id="PTHR37423">
    <property type="entry name" value="SOLUBLE LYTIC MUREIN TRANSGLYCOSYLASE-RELATED"/>
    <property type="match status" value="1"/>
</dbReference>
<reference evidence="7" key="1">
    <citation type="journal article" date="2019" name="Int. J. Syst. Evol. Microbiol.">
        <title>The Global Catalogue of Microorganisms (GCM) 10K type strain sequencing project: providing services to taxonomists for standard genome sequencing and annotation.</title>
        <authorList>
            <consortium name="The Broad Institute Genomics Platform"/>
            <consortium name="The Broad Institute Genome Sequencing Center for Infectious Disease"/>
            <person name="Wu L."/>
            <person name="Ma J."/>
        </authorList>
    </citation>
    <scope>NUCLEOTIDE SEQUENCE [LARGE SCALE GENOMIC DNA]</scope>
    <source>
        <strain evidence="7">JCM 18015</strain>
    </source>
</reference>
<proteinExistence type="inferred from homology"/>
<feature type="chain" id="PRO_5047479640" evidence="4">
    <location>
        <begin position="24"/>
        <end position="650"/>
    </location>
</feature>
<keyword evidence="7" id="KW-1185">Reference proteome</keyword>
<name>A0ABP9LFQ6_9RHOB</name>
<keyword evidence="3 4" id="KW-0732">Signal</keyword>
<dbReference type="SUPFAM" id="SSF53955">
    <property type="entry name" value="Lysozyme-like"/>
    <property type="match status" value="1"/>
</dbReference>
<evidence type="ECO:0000313" key="6">
    <source>
        <dbReference type="EMBL" id="GAA5075219.1"/>
    </source>
</evidence>
<dbReference type="InterPro" id="IPR008939">
    <property type="entry name" value="Lytic_TGlycosylase_superhlx_U"/>
</dbReference>
<dbReference type="InterPro" id="IPR023346">
    <property type="entry name" value="Lysozyme-like_dom_sf"/>
</dbReference>
<dbReference type="InterPro" id="IPR000189">
    <property type="entry name" value="Transglyc_AS"/>
</dbReference>
<dbReference type="SUPFAM" id="SSF48435">
    <property type="entry name" value="Bacterial muramidases"/>
    <property type="match status" value="1"/>
</dbReference>
<dbReference type="Pfam" id="PF01464">
    <property type="entry name" value="SLT"/>
    <property type="match status" value="1"/>
</dbReference>
<evidence type="ECO:0000259" key="5">
    <source>
        <dbReference type="Pfam" id="PF01464"/>
    </source>
</evidence>
<dbReference type="Gene3D" id="1.10.530.10">
    <property type="match status" value="1"/>
</dbReference>
<dbReference type="Gene3D" id="1.25.20.10">
    <property type="entry name" value="Bacterial muramidases"/>
    <property type="match status" value="1"/>
</dbReference>
<protein>
    <submittedName>
        <fullName evidence="6">Transglycosylase SLT domain-containing protein</fullName>
    </submittedName>
</protein>
<dbReference type="Proteomes" id="UP001499910">
    <property type="component" value="Unassembled WGS sequence"/>
</dbReference>
<evidence type="ECO:0000256" key="1">
    <source>
        <dbReference type="ARBA" id="ARBA00007734"/>
    </source>
</evidence>
<comment type="caution">
    <text evidence="6">The sequence shown here is derived from an EMBL/GenBank/DDBJ whole genome shotgun (WGS) entry which is preliminary data.</text>
</comment>
<sequence length="650" mass="70629">MRRLIRATCLALGAAVSAAPALADAEALGLALDALAQGDLALVDEAVEAIDDPVALDVVEWTRLRRGGADFADYVAFLERNPDWPGLEYLRARGEPSIPVDGDPAPVLDYFEDQAPQTGAGALALALALEAAGDTEAAHAEAIRAWTTMTMTGTEAGNLRDAYGSVLNDESLHLRRLDHLLWEGAEDRARAMFPLVPEGWRALAEARLALRERRPGVDDLIEAVPSDLRTHPGLAFERFLWRVRSGFWDTAGDLMAERSTSAEALGRPSAWADRRADLARDVAREGEFDLCYDYAANHFLSRDVDYLAFADLEWIAGYCALRAGIPETAIGHFEAFRDTVFSPISAGRAGYWQGRAHEALGNEAEAAEAYALGADYQSSFYGQLSAERGGLPVDPAFLADEDYGDWRSADFTASTVFHAALILYEAGQRDLSERFLTHLTESLTRDEAGMLGDFALDLGEPHLALMIAKRAAQGGYEIMRAYYPIADLAEVDLPVPTAFALSIARRESEFDPNVVSYAGAIGLMQVMPGTGSDTAALLGIPFSEARLRTDPDYNLLLGSTYIAGLIERYGGNPVLVSAGYNAGPGRANQWVERFGDPRGLDEDAIIDWIEAIPFSETRNYIMRVTESLPIYEAQLTGALPTLGLAERLAQ</sequence>
<accession>A0ABP9LFQ6</accession>
<dbReference type="EMBL" id="BAABHW010000003">
    <property type="protein sequence ID" value="GAA5075219.1"/>
    <property type="molecule type" value="Genomic_DNA"/>
</dbReference>
<feature type="domain" description="Transglycosylase SLT" evidence="5">
    <location>
        <begin position="495"/>
        <end position="595"/>
    </location>
</feature>
<gene>
    <name evidence="6" type="ORF">GCM10023209_22980</name>
</gene>
<dbReference type="PANTHER" id="PTHR37423:SF2">
    <property type="entry name" value="MEMBRANE-BOUND LYTIC MUREIN TRANSGLYCOSYLASE C"/>
    <property type="match status" value="1"/>
</dbReference>
<dbReference type="RefSeq" id="WP_259549080.1">
    <property type="nucleotide sequence ID" value="NZ_BAABHW010000003.1"/>
</dbReference>
<comment type="similarity">
    <text evidence="1">Belongs to the transglycosylase Slt family.</text>
</comment>
<feature type="signal peptide" evidence="4">
    <location>
        <begin position="1"/>
        <end position="23"/>
    </location>
</feature>
<dbReference type="CDD" id="cd13401">
    <property type="entry name" value="Slt70-like"/>
    <property type="match status" value="1"/>
</dbReference>
<organism evidence="6 7">
    <name type="scientific">[Roseibacterium] beibuensis</name>
    <dbReference type="NCBI Taxonomy" id="1193142"/>
    <lineage>
        <taxon>Bacteria</taxon>
        <taxon>Pseudomonadati</taxon>
        <taxon>Pseudomonadota</taxon>
        <taxon>Alphaproteobacteria</taxon>
        <taxon>Rhodobacterales</taxon>
        <taxon>Roseobacteraceae</taxon>
        <taxon>Roseicyclus</taxon>
    </lineage>
</organism>